<reference evidence="1 2" key="1">
    <citation type="journal article" date="2021" name="Astrobiology">
        <title>Bacterial Cellulose Retains Robustness but Its Synthesis Declines After Exposure to a Mars-Like Environment Simulated Outside the International Space Station.</title>
        <authorList>
            <person name="Orlovska I."/>
            <person name="Podolich O."/>
            <person name="Kukharenko O."/>
            <person name="Zaets I."/>
            <person name="Reva O."/>
            <person name="Khirunenko L."/>
            <person name="Zmejkoski D."/>
            <person name="Rogalsky S."/>
            <person name="Barh D."/>
            <person name="Tiwari S."/>
            <person name="Kumavath R."/>
            <person name="Goes-Neto A."/>
            <person name="Azevedo V."/>
            <person name="Brenig B."/>
            <person name="Ghosh P."/>
            <person name="de Vera J.P."/>
            <person name="Kozyrovska N."/>
        </authorList>
    </citation>
    <scope>NUCLEOTIDE SEQUENCE [LARGE SCALE GENOMIC DNA]</scope>
    <source>
        <strain evidence="1 2">IMBG 311</strain>
    </source>
</reference>
<gene>
    <name evidence="1" type="ORF">HNO79_04425</name>
</gene>
<evidence type="ECO:0008006" key="3">
    <source>
        <dbReference type="Google" id="ProtNLM"/>
    </source>
</evidence>
<dbReference type="EMBL" id="JABLUU010000003">
    <property type="protein sequence ID" value="MBT0674644.1"/>
    <property type="molecule type" value="Genomic_DNA"/>
</dbReference>
<keyword evidence="2" id="KW-1185">Reference proteome</keyword>
<comment type="caution">
    <text evidence="1">The sequence shown here is derived from an EMBL/GenBank/DDBJ whole genome shotgun (WGS) entry which is preliminary data.</text>
</comment>
<dbReference type="RefSeq" id="WP_214164443.1">
    <property type="nucleotide sequence ID" value="NZ_JABLUU010000003.1"/>
</dbReference>
<accession>A0ABS5SKA5</accession>
<evidence type="ECO:0000313" key="2">
    <source>
        <dbReference type="Proteomes" id="UP001519538"/>
    </source>
</evidence>
<proteinExistence type="predicted"/>
<dbReference type="Proteomes" id="UP001519538">
    <property type="component" value="Unassembled WGS sequence"/>
</dbReference>
<organism evidence="1 2">
    <name type="scientific">Komagataeibacter oboediens</name>
    <dbReference type="NCBI Taxonomy" id="65958"/>
    <lineage>
        <taxon>Bacteria</taxon>
        <taxon>Pseudomonadati</taxon>
        <taxon>Pseudomonadota</taxon>
        <taxon>Alphaproteobacteria</taxon>
        <taxon>Acetobacterales</taxon>
        <taxon>Acetobacteraceae</taxon>
        <taxon>Komagataeibacter</taxon>
    </lineage>
</organism>
<name>A0ABS5SKA5_9PROT</name>
<sequence length="84" mass="9800">MGSNPIARSRLKQSVCKRPFGVVFVFWQIVRKLFPVWVAEIRKSGIIAGFQPAGPLHVERFLRWCALIPHYIFMPFFHVNMTAR</sequence>
<dbReference type="GeneID" id="79186968"/>
<evidence type="ECO:0000313" key="1">
    <source>
        <dbReference type="EMBL" id="MBT0674644.1"/>
    </source>
</evidence>
<protein>
    <recommendedName>
        <fullName evidence="3">Transposase</fullName>
    </recommendedName>
</protein>